<feature type="domain" description="MI" evidence="7">
    <location>
        <begin position="29"/>
        <end position="154"/>
    </location>
</feature>
<feature type="region of interest" description="Disordered" evidence="6">
    <location>
        <begin position="1"/>
        <end position="28"/>
    </location>
</feature>
<dbReference type="InterPro" id="IPR016024">
    <property type="entry name" value="ARM-type_fold"/>
</dbReference>
<dbReference type="PANTHER" id="PTHR12626">
    <property type="entry name" value="PROGRAMMED CELL DEATH 4"/>
    <property type="match status" value="1"/>
</dbReference>
<name>A9US75_MONBE</name>
<evidence type="ECO:0000256" key="5">
    <source>
        <dbReference type="ARBA" id="ARBA00023242"/>
    </source>
</evidence>
<dbReference type="RefSeq" id="XP_001743339.1">
    <property type="nucleotide sequence ID" value="XM_001743287.1"/>
</dbReference>
<gene>
    <name evidence="8" type="ORF">MONBRDRAFT_35854</name>
</gene>
<keyword evidence="4" id="KW-0677">Repeat</keyword>
<dbReference type="InParanoid" id="A9US75"/>
<dbReference type="GO" id="GO:0045892">
    <property type="term" value="P:negative regulation of DNA-templated transcription"/>
    <property type="evidence" value="ECO:0007669"/>
    <property type="project" value="InterPro"/>
</dbReference>
<dbReference type="SUPFAM" id="SSF48371">
    <property type="entry name" value="ARM repeat"/>
    <property type="match status" value="1"/>
</dbReference>
<dbReference type="GO" id="GO:0005634">
    <property type="term" value="C:nucleus"/>
    <property type="evidence" value="ECO:0000318"/>
    <property type="project" value="GO_Central"/>
</dbReference>
<dbReference type="AlphaFoldDB" id="A9US75"/>
<dbReference type="InterPro" id="IPR039778">
    <property type="entry name" value="PDCD4"/>
</dbReference>
<dbReference type="Proteomes" id="UP000001357">
    <property type="component" value="Unassembled WGS sequence"/>
</dbReference>
<reference evidence="8 9" key="1">
    <citation type="journal article" date="2008" name="Nature">
        <title>The genome of the choanoflagellate Monosiga brevicollis and the origin of metazoans.</title>
        <authorList>
            <consortium name="JGI Sequencing"/>
            <person name="King N."/>
            <person name="Westbrook M.J."/>
            <person name="Young S.L."/>
            <person name="Kuo A."/>
            <person name="Abedin M."/>
            <person name="Chapman J."/>
            <person name="Fairclough S."/>
            <person name="Hellsten U."/>
            <person name="Isogai Y."/>
            <person name="Letunic I."/>
            <person name="Marr M."/>
            <person name="Pincus D."/>
            <person name="Putnam N."/>
            <person name="Rokas A."/>
            <person name="Wright K.J."/>
            <person name="Zuzow R."/>
            <person name="Dirks W."/>
            <person name="Good M."/>
            <person name="Goodstein D."/>
            <person name="Lemons D."/>
            <person name="Li W."/>
            <person name="Lyons J.B."/>
            <person name="Morris A."/>
            <person name="Nichols S."/>
            <person name="Richter D.J."/>
            <person name="Salamov A."/>
            <person name="Bork P."/>
            <person name="Lim W.A."/>
            <person name="Manning G."/>
            <person name="Miller W.T."/>
            <person name="McGinnis W."/>
            <person name="Shapiro H."/>
            <person name="Tjian R."/>
            <person name="Grigoriev I.V."/>
            <person name="Rokhsar D."/>
        </authorList>
    </citation>
    <scope>NUCLEOTIDE SEQUENCE [LARGE SCALE GENOMIC DNA]</scope>
    <source>
        <strain evidence="9">MX1 / ATCC 50154</strain>
    </source>
</reference>
<evidence type="ECO:0000256" key="2">
    <source>
        <dbReference type="ARBA" id="ARBA00005497"/>
    </source>
</evidence>
<dbReference type="GO" id="GO:0005829">
    <property type="term" value="C:cytosol"/>
    <property type="evidence" value="ECO:0000318"/>
    <property type="project" value="GO_Central"/>
</dbReference>
<evidence type="ECO:0000313" key="9">
    <source>
        <dbReference type="Proteomes" id="UP000001357"/>
    </source>
</evidence>
<proteinExistence type="inferred from homology"/>
<keyword evidence="5" id="KW-0539">Nucleus</keyword>
<evidence type="ECO:0000313" key="8">
    <source>
        <dbReference type="EMBL" id="EDQ92053.1"/>
    </source>
</evidence>
<dbReference type="KEGG" id="mbr:MONBRDRAFT_35854"/>
<dbReference type="Gene3D" id="1.25.40.180">
    <property type="match status" value="1"/>
</dbReference>
<feature type="compositionally biased region" description="Basic and acidic residues" evidence="6">
    <location>
        <begin position="347"/>
        <end position="357"/>
    </location>
</feature>
<evidence type="ECO:0000256" key="4">
    <source>
        <dbReference type="ARBA" id="ARBA00022737"/>
    </source>
</evidence>
<evidence type="ECO:0000256" key="6">
    <source>
        <dbReference type="SAM" id="MobiDB-lite"/>
    </source>
</evidence>
<evidence type="ECO:0000256" key="3">
    <source>
        <dbReference type="ARBA" id="ARBA00022490"/>
    </source>
</evidence>
<dbReference type="GeneID" id="5888442"/>
<dbReference type="PROSITE" id="PS51366">
    <property type="entry name" value="MI"/>
    <property type="match status" value="1"/>
</dbReference>
<dbReference type="PANTHER" id="PTHR12626:SF0">
    <property type="entry name" value="PROGRAMMED CELL DEATH PROTEIN 4"/>
    <property type="match status" value="1"/>
</dbReference>
<sequence length="357" mass="39606">MAPPESPGVEEPTPSMDTEVEDSKVKGEKLARKSENCIKEFIVNPDKKEIELLLESSSELGVKGGHEAFVSSLATRLAFFKKADQDLVMELFEHLLATDKLESEALEQGLSDVLRNMPDIKLDAPRFPELCARIMATAFQHERLPLSFINGDYQKALAPIDVLRFILTVAQQAKNVSSEKLARDVIATLPKPIKEYLPPRYDESDLKSEMSKRDVLFLLQSAAPEQAPELSADMSYDQVVAHLRKEFPEVTTDPKQARAVSKALALRFSSVDEIDNALTSLTNEQELAEDVDVELIQGVVEGAKAKQFPEGFLHGVLTTYQPTVKALNSWLSRYKSDEGSASSQVEQARDDISQSKA</sequence>
<evidence type="ECO:0000259" key="7">
    <source>
        <dbReference type="PROSITE" id="PS51366"/>
    </source>
</evidence>
<keyword evidence="3" id="KW-0963">Cytoplasm</keyword>
<organism evidence="8 9">
    <name type="scientific">Monosiga brevicollis</name>
    <name type="common">Choanoflagellate</name>
    <dbReference type="NCBI Taxonomy" id="81824"/>
    <lineage>
        <taxon>Eukaryota</taxon>
        <taxon>Choanoflagellata</taxon>
        <taxon>Craspedida</taxon>
        <taxon>Salpingoecidae</taxon>
        <taxon>Monosiga</taxon>
    </lineage>
</organism>
<dbReference type="Pfam" id="PF02847">
    <property type="entry name" value="MA3"/>
    <property type="match status" value="1"/>
</dbReference>
<comment type="subcellular location">
    <subcellularLocation>
        <location evidence="1">Cytoplasm</location>
    </subcellularLocation>
</comment>
<keyword evidence="9" id="KW-1185">Reference proteome</keyword>
<accession>A9US75</accession>
<dbReference type="InterPro" id="IPR003891">
    <property type="entry name" value="Initiation_fac_eIF4g_MI"/>
</dbReference>
<dbReference type="EMBL" id="CH991544">
    <property type="protein sequence ID" value="EDQ92053.1"/>
    <property type="molecule type" value="Genomic_DNA"/>
</dbReference>
<comment type="similarity">
    <text evidence="2">Belongs to the PDCD4 family.</text>
</comment>
<protein>
    <recommendedName>
        <fullName evidence="7">MI domain-containing protein</fullName>
    </recommendedName>
</protein>
<evidence type="ECO:0000256" key="1">
    <source>
        <dbReference type="ARBA" id="ARBA00004496"/>
    </source>
</evidence>
<feature type="region of interest" description="Disordered" evidence="6">
    <location>
        <begin position="336"/>
        <end position="357"/>
    </location>
</feature>